<reference evidence="3" key="1">
    <citation type="submission" date="2020-06" db="EMBL/GenBank/DDBJ databases">
        <title>Whole Genome Sequence of Bradyrhizobium sp. Strain 66S1MB.</title>
        <authorList>
            <person name="Bromfield E."/>
            <person name="Cloutier S."/>
        </authorList>
    </citation>
    <scope>NUCLEOTIDE SEQUENCE</scope>
    <source>
        <strain evidence="3">66S1MB</strain>
    </source>
</reference>
<evidence type="ECO:0000259" key="2">
    <source>
        <dbReference type="Pfam" id="PF01593"/>
    </source>
</evidence>
<organism evidence="3">
    <name type="scientific">Bradyrhizobium quebecense</name>
    <dbReference type="NCBI Taxonomy" id="2748629"/>
    <lineage>
        <taxon>Bacteria</taxon>
        <taxon>Pseudomonadati</taxon>
        <taxon>Pseudomonadota</taxon>
        <taxon>Alphaproteobacteria</taxon>
        <taxon>Hyphomicrobiales</taxon>
        <taxon>Nitrobacteraceae</taxon>
        <taxon>Bradyrhizobium</taxon>
    </lineage>
</organism>
<comment type="similarity">
    <text evidence="1">Belongs to the carotenoid/retinoid oxidoreductase family.</text>
</comment>
<dbReference type="InterPro" id="IPR002937">
    <property type="entry name" value="Amino_oxidase"/>
</dbReference>
<evidence type="ECO:0000256" key="1">
    <source>
        <dbReference type="ARBA" id="ARBA00006046"/>
    </source>
</evidence>
<accession>A0A973WR74</accession>
<sequence>MPGPTRRHRGRLRVDAHKVDAVVIGAGAGGLCAAARLAHGGLHTLVVDDKDRLGGRASTEEIDGFKVNIGAIAIEFGGVFEETFHTVGAPLDIRAPEPASSFFIDGKVIDVGRGGWSLLLGQLTKQASRILEKFADARSGNLPDGRQSTEDWLKGYTSNSTVHALFRNLCAAIFACNAAELPARAFLTYFTSKGAFKKFGFCPQGTIGVWNSLGGAIKRNGDIWLGTPATTIHTANGRVEGVTVLRNGERVRIDTDLVISNAGPKATVALAGSEVFPADYIAKVKNDLRPAANIVINVASREPLINHPGIVTFGKTRRLCNMANLSATCPELALPGWHLYVAYAVPVPALGDFDADAEVALALEDLREQFANFDQAKILSIRVMRDDWPAQRSCAGYDLPRETGIEGLWCVGDAVKQYGNGGTQACAETAKIVTDAIFAARPRRSAGRV</sequence>
<dbReference type="AlphaFoldDB" id="A0A973WR74"/>
<feature type="domain" description="Amine oxidase" evidence="2">
    <location>
        <begin position="29"/>
        <end position="437"/>
    </location>
</feature>
<dbReference type="SUPFAM" id="SSF51905">
    <property type="entry name" value="FAD/NAD(P)-binding domain"/>
    <property type="match status" value="1"/>
</dbReference>
<dbReference type="Gene3D" id="3.50.50.60">
    <property type="entry name" value="FAD/NAD(P)-binding domain"/>
    <property type="match status" value="1"/>
</dbReference>
<gene>
    <name evidence="3" type="ORF">HU230_28560</name>
</gene>
<comment type="caution">
    <text evidence="3">The sequence shown here is derived from an EMBL/GenBank/DDBJ whole genome shotgun (WGS) entry which is preliminary data.</text>
</comment>
<dbReference type="Pfam" id="PF01593">
    <property type="entry name" value="Amino_oxidase"/>
    <property type="match status" value="1"/>
</dbReference>
<name>A0A973WR74_9BRAD</name>
<dbReference type="GO" id="GO:0016491">
    <property type="term" value="F:oxidoreductase activity"/>
    <property type="evidence" value="ECO:0007669"/>
    <property type="project" value="InterPro"/>
</dbReference>
<dbReference type="PANTHER" id="PTHR43734">
    <property type="entry name" value="PHYTOENE DESATURASE"/>
    <property type="match status" value="1"/>
</dbReference>
<proteinExistence type="inferred from homology"/>
<evidence type="ECO:0000313" key="3">
    <source>
        <dbReference type="EMBL" id="NVL09669.1"/>
    </source>
</evidence>
<dbReference type="Gene3D" id="3.90.660.50">
    <property type="match status" value="1"/>
</dbReference>
<protein>
    <submittedName>
        <fullName evidence="3">NAD(P)/FAD-dependent oxidoreductase</fullName>
    </submittedName>
</protein>
<dbReference type="InterPro" id="IPR036188">
    <property type="entry name" value="FAD/NAD-bd_sf"/>
</dbReference>
<dbReference type="EMBL" id="JABWSX010000001">
    <property type="protein sequence ID" value="NVL09669.1"/>
    <property type="molecule type" value="Genomic_DNA"/>
</dbReference>
<dbReference type="PANTHER" id="PTHR43734:SF1">
    <property type="entry name" value="PHYTOENE DESATURASE"/>
    <property type="match status" value="1"/>
</dbReference>